<feature type="compositionally biased region" description="Low complexity" evidence="1">
    <location>
        <begin position="50"/>
        <end position="59"/>
    </location>
</feature>
<gene>
    <name evidence="2" type="ORF">ETAA1_19060</name>
</gene>
<proteinExistence type="predicted"/>
<accession>A0A517XR38</accession>
<dbReference type="Proteomes" id="UP000319576">
    <property type="component" value="Chromosome"/>
</dbReference>
<evidence type="ECO:0000313" key="2">
    <source>
        <dbReference type="EMBL" id="QDU19966.1"/>
    </source>
</evidence>
<protein>
    <submittedName>
        <fullName evidence="2">Uncharacterized protein</fullName>
    </submittedName>
</protein>
<dbReference type="AlphaFoldDB" id="A0A517XR38"/>
<evidence type="ECO:0000313" key="3">
    <source>
        <dbReference type="Proteomes" id="UP000319576"/>
    </source>
</evidence>
<feature type="region of interest" description="Disordered" evidence="1">
    <location>
        <begin position="1"/>
        <end position="59"/>
    </location>
</feature>
<name>A0A517XR38_9BACT</name>
<keyword evidence="3" id="KW-1185">Reference proteome</keyword>
<dbReference type="KEGG" id="uli:ETAA1_19060"/>
<reference evidence="2 3" key="1">
    <citation type="submission" date="2019-02" db="EMBL/GenBank/DDBJ databases">
        <title>Deep-cultivation of Planctomycetes and their phenomic and genomic characterization uncovers novel biology.</title>
        <authorList>
            <person name="Wiegand S."/>
            <person name="Jogler M."/>
            <person name="Boedeker C."/>
            <person name="Pinto D."/>
            <person name="Vollmers J."/>
            <person name="Rivas-Marin E."/>
            <person name="Kohn T."/>
            <person name="Peeters S.H."/>
            <person name="Heuer A."/>
            <person name="Rast P."/>
            <person name="Oberbeckmann S."/>
            <person name="Bunk B."/>
            <person name="Jeske O."/>
            <person name="Meyerdierks A."/>
            <person name="Storesund J.E."/>
            <person name="Kallscheuer N."/>
            <person name="Luecker S."/>
            <person name="Lage O.M."/>
            <person name="Pohl T."/>
            <person name="Merkel B.J."/>
            <person name="Hornburger P."/>
            <person name="Mueller R.-W."/>
            <person name="Bruemmer F."/>
            <person name="Labrenz M."/>
            <person name="Spormann A.M."/>
            <person name="Op den Camp H."/>
            <person name="Overmann J."/>
            <person name="Amann R."/>
            <person name="Jetten M.S.M."/>
            <person name="Mascher T."/>
            <person name="Medema M.H."/>
            <person name="Devos D.P."/>
            <person name="Kaster A.-K."/>
            <person name="Ovreas L."/>
            <person name="Rohde M."/>
            <person name="Galperin M.Y."/>
            <person name="Jogler C."/>
        </authorList>
    </citation>
    <scope>NUCLEOTIDE SEQUENCE [LARGE SCALE GENOMIC DNA]</scope>
    <source>
        <strain evidence="2 3">ETA_A1</strain>
    </source>
</reference>
<evidence type="ECO:0000256" key="1">
    <source>
        <dbReference type="SAM" id="MobiDB-lite"/>
    </source>
</evidence>
<dbReference type="EMBL" id="CP036273">
    <property type="protein sequence ID" value="QDU19966.1"/>
    <property type="molecule type" value="Genomic_DNA"/>
</dbReference>
<organism evidence="2 3">
    <name type="scientific">Urbifossiella limnaea</name>
    <dbReference type="NCBI Taxonomy" id="2528023"/>
    <lineage>
        <taxon>Bacteria</taxon>
        <taxon>Pseudomonadati</taxon>
        <taxon>Planctomycetota</taxon>
        <taxon>Planctomycetia</taxon>
        <taxon>Gemmatales</taxon>
        <taxon>Gemmataceae</taxon>
        <taxon>Urbifossiella</taxon>
    </lineage>
</organism>
<sequence>MNERRSPSVSPRAKKPAPAGPMFASSTAGWFAEWKARKASAEPSPPADTPPAAAAADASDAVARWLTGDGN</sequence>